<protein>
    <submittedName>
        <fullName evidence="2">Uncharacterized protein</fullName>
    </submittedName>
</protein>
<evidence type="ECO:0000313" key="2">
    <source>
        <dbReference type="EMBL" id="KAF2500162.1"/>
    </source>
</evidence>
<evidence type="ECO:0000313" key="3">
    <source>
        <dbReference type="Proteomes" id="UP000799750"/>
    </source>
</evidence>
<evidence type="ECO:0000256" key="1">
    <source>
        <dbReference type="SAM" id="MobiDB-lite"/>
    </source>
</evidence>
<dbReference type="EMBL" id="MU004183">
    <property type="protein sequence ID" value="KAF2500162.1"/>
    <property type="molecule type" value="Genomic_DNA"/>
</dbReference>
<gene>
    <name evidence="2" type="ORF">BU16DRAFT_238306</name>
</gene>
<keyword evidence="3" id="KW-1185">Reference proteome</keyword>
<feature type="non-terminal residue" evidence="2">
    <location>
        <position position="221"/>
    </location>
</feature>
<sequence>MVGYGEIRTRGGPGQSQMPPLQVQDKSSYQLHIFSAGKRPFRTVPVRLPSPKPADPACPLQVKIRVYRTRKAQETCWPPFHHRLRAGERRRQDHHVPSISILRSPSGWLSYLGRFAPLGMLGERHWHATGQRNARGGESRAKDGLNLVVKRARLPAGQRFSSALGMERGGGVVIGEAEGRWARDATCDARRTSPACHSHEVDWDCRCLRRGGFSANEGGEA</sequence>
<feature type="region of interest" description="Disordered" evidence="1">
    <location>
        <begin position="1"/>
        <end position="21"/>
    </location>
</feature>
<dbReference type="Proteomes" id="UP000799750">
    <property type="component" value="Unassembled WGS sequence"/>
</dbReference>
<dbReference type="AlphaFoldDB" id="A0A6A6R709"/>
<proteinExistence type="predicted"/>
<name>A0A6A6R709_9PEZI</name>
<accession>A0A6A6R709</accession>
<reference evidence="2" key="1">
    <citation type="journal article" date="2020" name="Stud. Mycol.">
        <title>101 Dothideomycetes genomes: a test case for predicting lifestyles and emergence of pathogens.</title>
        <authorList>
            <person name="Haridas S."/>
            <person name="Albert R."/>
            <person name="Binder M."/>
            <person name="Bloem J."/>
            <person name="Labutti K."/>
            <person name="Salamov A."/>
            <person name="Andreopoulos B."/>
            <person name="Baker S."/>
            <person name="Barry K."/>
            <person name="Bills G."/>
            <person name="Bluhm B."/>
            <person name="Cannon C."/>
            <person name="Castanera R."/>
            <person name="Culley D."/>
            <person name="Daum C."/>
            <person name="Ezra D."/>
            <person name="Gonzalez J."/>
            <person name="Henrissat B."/>
            <person name="Kuo A."/>
            <person name="Liang C."/>
            <person name="Lipzen A."/>
            <person name="Lutzoni F."/>
            <person name="Magnuson J."/>
            <person name="Mondo S."/>
            <person name="Nolan M."/>
            <person name="Ohm R."/>
            <person name="Pangilinan J."/>
            <person name="Park H.-J."/>
            <person name="Ramirez L."/>
            <person name="Alfaro M."/>
            <person name="Sun H."/>
            <person name="Tritt A."/>
            <person name="Yoshinaga Y."/>
            <person name="Zwiers L.-H."/>
            <person name="Turgeon B."/>
            <person name="Goodwin S."/>
            <person name="Spatafora J."/>
            <person name="Crous P."/>
            <person name="Grigoriev I."/>
        </authorList>
    </citation>
    <scope>NUCLEOTIDE SEQUENCE</scope>
    <source>
        <strain evidence="2">CBS 269.34</strain>
    </source>
</reference>
<organism evidence="2 3">
    <name type="scientific">Lophium mytilinum</name>
    <dbReference type="NCBI Taxonomy" id="390894"/>
    <lineage>
        <taxon>Eukaryota</taxon>
        <taxon>Fungi</taxon>
        <taxon>Dikarya</taxon>
        <taxon>Ascomycota</taxon>
        <taxon>Pezizomycotina</taxon>
        <taxon>Dothideomycetes</taxon>
        <taxon>Pleosporomycetidae</taxon>
        <taxon>Mytilinidiales</taxon>
        <taxon>Mytilinidiaceae</taxon>
        <taxon>Lophium</taxon>
    </lineage>
</organism>